<dbReference type="RefSeq" id="WP_128834770.1">
    <property type="nucleotide sequence ID" value="NZ_QFAY01000025.1"/>
</dbReference>
<protein>
    <recommendedName>
        <fullName evidence="3">Ubiquitin-like domain-containing protein</fullName>
    </recommendedName>
</protein>
<evidence type="ECO:0000313" key="2">
    <source>
        <dbReference type="Proteomes" id="UP001519349"/>
    </source>
</evidence>
<evidence type="ECO:0000313" key="1">
    <source>
        <dbReference type="EMBL" id="MBP2621849.1"/>
    </source>
</evidence>
<keyword evidence="2" id="KW-1185">Reference proteome</keyword>
<dbReference type="Proteomes" id="UP001519349">
    <property type="component" value="Unassembled WGS sequence"/>
</dbReference>
<evidence type="ECO:0008006" key="3">
    <source>
        <dbReference type="Google" id="ProtNLM"/>
    </source>
</evidence>
<accession>A0ABS5AZ45</accession>
<organism evidence="1 2">
    <name type="scientific">Streptococcus panodentis</name>
    <dbReference type="NCBI Taxonomy" id="1581472"/>
    <lineage>
        <taxon>Bacteria</taxon>
        <taxon>Bacillati</taxon>
        <taxon>Bacillota</taxon>
        <taxon>Bacilli</taxon>
        <taxon>Lactobacillales</taxon>
        <taxon>Streptococcaceae</taxon>
        <taxon>Streptococcus</taxon>
    </lineage>
</organism>
<dbReference type="InterPro" id="IPR029071">
    <property type="entry name" value="Ubiquitin-like_domsf"/>
</dbReference>
<proteinExistence type="predicted"/>
<dbReference type="SUPFAM" id="SSF54236">
    <property type="entry name" value="Ubiquitin-like"/>
    <property type="match status" value="1"/>
</dbReference>
<dbReference type="EMBL" id="QFAY01000025">
    <property type="protein sequence ID" value="MBP2621849.1"/>
    <property type="molecule type" value="Genomic_DNA"/>
</dbReference>
<name>A0ABS5AZ45_9STRE</name>
<dbReference type="Gene3D" id="3.10.20.90">
    <property type="entry name" value="Phosphatidylinositol 3-kinase Catalytic Subunit, Chain A, domain 1"/>
    <property type="match status" value="1"/>
</dbReference>
<gene>
    <name evidence="1" type="ORF">DHL47_11085</name>
</gene>
<sequence length="84" mass="9664">MAKGYLKVTIKHDDKELDLRFSCLLSLRELKKLIEENGLVQQLDLAAKHWHLEPVYKQLRMEQHRPLAEYPLGNGDVLGVVVDG</sequence>
<reference evidence="1 2" key="1">
    <citation type="submission" date="2018-05" db="EMBL/GenBank/DDBJ databases">
        <title>Draft genome sequence of Streptococcus panodentis CCUG 70867T.</title>
        <authorList>
            <person name="Salva-Serra F."/>
            <person name="Mendez V."/>
            <person name="Jaen-Luchoro D."/>
            <person name="Gonzales-Siles L."/>
            <person name="Karlsson R."/>
            <person name="Engstrom-Jakobsson H."/>
            <person name="Busquets A."/>
            <person name="Gomila M."/>
            <person name="Pineiro-Iglesias B."/>
            <person name="Bennasar-Figueras A."/>
            <person name="Seeger M."/>
            <person name="Moore E."/>
        </authorList>
    </citation>
    <scope>NUCLEOTIDE SEQUENCE [LARGE SCALE GENOMIC DNA]</scope>
    <source>
        <strain evidence="1 2">CCUG 70867</strain>
    </source>
</reference>
<comment type="caution">
    <text evidence="1">The sequence shown here is derived from an EMBL/GenBank/DDBJ whole genome shotgun (WGS) entry which is preliminary data.</text>
</comment>